<dbReference type="SUPFAM" id="SSF53474">
    <property type="entry name" value="alpha/beta-Hydrolases"/>
    <property type="match status" value="1"/>
</dbReference>
<feature type="active site" evidence="3">
    <location>
        <position position="262"/>
    </location>
</feature>
<evidence type="ECO:0000256" key="4">
    <source>
        <dbReference type="SAM" id="MobiDB-lite"/>
    </source>
</evidence>
<dbReference type="PROSITE" id="PS01174">
    <property type="entry name" value="LIPASE_GDXG_SER"/>
    <property type="match status" value="1"/>
</dbReference>
<evidence type="ECO:0000256" key="1">
    <source>
        <dbReference type="ARBA" id="ARBA00010515"/>
    </source>
</evidence>
<dbReference type="InterPro" id="IPR029058">
    <property type="entry name" value="AB_hydrolase_fold"/>
</dbReference>
<evidence type="ECO:0000313" key="7">
    <source>
        <dbReference type="Proteomes" id="UP001295794"/>
    </source>
</evidence>
<proteinExistence type="inferred from homology"/>
<name>A0AAD2HU23_9AGAR</name>
<feature type="region of interest" description="Disordered" evidence="4">
    <location>
        <begin position="142"/>
        <end position="169"/>
    </location>
</feature>
<keyword evidence="2" id="KW-0378">Hydrolase</keyword>
<dbReference type="PANTHER" id="PTHR48081">
    <property type="entry name" value="AB HYDROLASE SUPERFAMILY PROTEIN C4A8.06C"/>
    <property type="match status" value="1"/>
</dbReference>
<reference evidence="6" key="1">
    <citation type="submission" date="2023-11" db="EMBL/GenBank/DDBJ databases">
        <authorList>
            <person name="De Vega J J."/>
            <person name="De Vega J J."/>
        </authorList>
    </citation>
    <scope>NUCLEOTIDE SEQUENCE</scope>
</reference>
<feature type="domain" description="Alpha/beta hydrolase fold-3" evidence="5">
    <location>
        <begin position="181"/>
        <end position="305"/>
    </location>
</feature>
<dbReference type="InterPro" id="IPR013094">
    <property type="entry name" value="AB_hydrolase_3"/>
</dbReference>
<feature type="compositionally biased region" description="Basic and acidic residues" evidence="4">
    <location>
        <begin position="142"/>
        <end position="156"/>
    </location>
</feature>
<protein>
    <recommendedName>
        <fullName evidence="5">Alpha/beta hydrolase fold-3 domain-containing protein</fullName>
    </recommendedName>
</protein>
<dbReference type="Proteomes" id="UP001295794">
    <property type="component" value="Unassembled WGS sequence"/>
</dbReference>
<accession>A0AAD2HU23</accession>
<dbReference type="InterPro" id="IPR033140">
    <property type="entry name" value="Lipase_GDXG_put_SER_AS"/>
</dbReference>
<dbReference type="Pfam" id="PF07859">
    <property type="entry name" value="Abhydrolase_3"/>
    <property type="match status" value="1"/>
</dbReference>
<feature type="compositionally biased region" description="Basic and acidic residues" evidence="4">
    <location>
        <begin position="869"/>
        <end position="879"/>
    </location>
</feature>
<dbReference type="InterPro" id="IPR050300">
    <property type="entry name" value="GDXG_lipolytic_enzyme"/>
</dbReference>
<feature type="region of interest" description="Disordered" evidence="4">
    <location>
        <begin position="835"/>
        <end position="879"/>
    </location>
</feature>
<dbReference type="Gene3D" id="3.40.50.1820">
    <property type="entry name" value="alpha/beta hydrolase"/>
    <property type="match status" value="1"/>
</dbReference>
<evidence type="ECO:0000256" key="2">
    <source>
        <dbReference type="ARBA" id="ARBA00022801"/>
    </source>
</evidence>
<dbReference type="GO" id="GO:0016787">
    <property type="term" value="F:hydrolase activity"/>
    <property type="evidence" value="ECO:0007669"/>
    <property type="project" value="UniProtKB-KW"/>
</dbReference>
<dbReference type="AlphaFoldDB" id="A0AAD2HU23"/>
<feature type="region of interest" description="Disordered" evidence="4">
    <location>
        <begin position="521"/>
        <end position="572"/>
    </location>
</feature>
<keyword evidence="7" id="KW-1185">Reference proteome</keyword>
<evidence type="ECO:0000313" key="6">
    <source>
        <dbReference type="EMBL" id="CAK5281872.1"/>
    </source>
</evidence>
<evidence type="ECO:0000259" key="5">
    <source>
        <dbReference type="Pfam" id="PF07859"/>
    </source>
</evidence>
<dbReference type="PANTHER" id="PTHR48081:SF5">
    <property type="entry name" value="ALPHA_BETA HYDROLASE FOLD-3 DOMAIN-CONTAINING PROTEIN"/>
    <property type="match status" value="1"/>
</dbReference>
<gene>
    <name evidence="6" type="ORF">MYCIT1_LOCUS33198</name>
</gene>
<evidence type="ECO:0000256" key="3">
    <source>
        <dbReference type="PROSITE-ProRule" id="PRU10038"/>
    </source>
</evidence>
<organism evidence="6 7">
    <name type="scientific">Mycena citricolor</name>
    <dbReference type="NCBI Taxonomy" id="2018698"/>
    <lineage>
        <taxon>Eukaryota</taxon>
        <taxon>Fungi</taxon>
        <taxon>Dikarya</taxon>
        <taxon>Basidiomycota</taxon>
        <taxon>Agaricomycotina</taxon>
        <taxon>Agaricomycetes</taxon>
        <taxon>Agaricomycetidae</taxon>
        <taxon>Agaricales</taxon>
        <taxon>Marasmiineae</taxon>
        <taxon>Mycenaceae</taxon>
        <taxon>Mycena</taxon>
    </lineage>
</organism>
<dbReference type="EMBL" id="CAVNYO010000444">
    <property type="protein sequence ID" value="CAK5281872.1"/>
    <property type="molecule type" value="Genomic_DNA"/>
</dbReference>
<sequence>MNGLTTQAGLRLGPILLETLVKHYLERLKSKAKEDDPTITQLRQDELLYDEAFTVVKKFLTEASYHTVEEVQAFGNTRTPSPPWVHVVRLVIPMSCCDDAAQYVITALGGEEVARRVVGGCKWWQVRGVSGIDAQWITAKKDWQEAKRRDKMRDKPPPSPSSASGPDSAPYEAHMDEMRCILYSHGGGYYFGSVDQERYSIQRHARKINGRVFAINYRLAPQYPFPCALQDILAAYLYLIRPPPGAPHRPLNPAHIVVAGDSAGGGLTLALLQVLRDTGLPLPAGGVLISPWCDLTHSFPSIHTNTATDVIPAFGLSFQKPSSLWPPPSEELSQRVHASLRTWIRSTFKGQAEPLSEPATPPLPIPSHTDSAIDVGATAPMPLQGSEVFTLTTSSGNQLQIDQQVHLYAQNSQLAHPLISSSLSYLGGLPPLFFIASDKEVLRDEIIYAAHKAAKPETHPIKEEVRAMYPPLDGIEAKYGSTRVHLQVYDDTAHVLPVLFSFTTPGKFCYRAIAAFCRNVTGMKQPPPRRDSSTNTKWADKNNLSHLPPLPPSPMNSAGFPNSDGQEPGRRSGLLSRRLSVFRSPSLPIPPARSASLGVDEADTRNSSYFSYFGTPGLVSTPSDLLTTPSDAPLTGSPPSTPLMLDEERAAGEPEIYETKEWKDGAMLRERVSTRGAVRPLEPESELAAFSLEPEKIGVISELAMQRYIDGRRKFNNKFASAFKTVEKHRRRNLEQAKKDIVRNTMLIQNMVGREDGESDTSSGLAVSGNWGWAWALDNHENPPPSSIVSRRDTHEALRLARIADQSMLRPEEHSLTANNLWSVITNFLTVDKRRSETGSVEDAEAATSTPRPPLRNKSSTLSKIFAQRSKDPAAEANV</sequence>
<comment type="caution">
    <text evidence="6">The sequence shown here is derived from an EMBL/GenBank/DDBJ whole genome shotgun (WGS) entry which is preliminary data.</text>
</comment>
<comment type="similarity">
    <text evidence="1">Belongs to the 'GDXG' lipolytic enzyme family.</text>
</comment>